<accession>A0A1I3WFW8</accession>
<dbReference type="PANTHER" id="PTHR48094">
    <property type="entry name" value="PROTEIN/NUCLEIC ACID DEGLYCASE DJ-1-RELATED"/>
    <property type="match status" value="1"/>
</dbReference>
<gene>
    <name evidence="3" type="ORF">SAMN04488079_104148</name>
</gene>
<dbReference type="STRING" id="45496.SAMN04488079_104148"/>
<proteinExistence type="predicted"/>
<dbReference type="NCBIfam" id="TIGR01383">
    <property type="entry name" value="not_thiJ"/>
    <property type="match status" value="1"/>
</dbReference>
<keyword evidence="1" id="KW-0677">Repeat</keyword>
<dbReference type="EMBL" id="FOSH01000004">
    <property type="protein sequence ID" value="SFK05346.1"/>
    <property type="molecule type" value="Genomic_DNA"/>
</dbReference>
<keyword evidence="4" id="KW-1185">Reference proteome</keyword>
<dbReference type="CDD" id="cd03135">
    <property type="entry name" value="GATase1_DJ-1"/>
    <property type="match status" value="1"/>
</dbReference>
<dbReference type="InterPro" id="IPR029062">
    <property type="entry name" value="Class_I_gatase-like"/>
</dbReference>
<dbReference type="Gene3D" id="3.40.50.880">
    <property type="match status" value="1"/>
</dbReference>
<dbReference type="SUPFAM" id="SSF52317">
    <property type="entry name" value="Class I glutamine amidotransferase-like"/>
    <property type="match status" value="1"/>
</dbReference>
<dbReference type="GO" id="GO:0005737">
    <property type="term" value="C:cytoplasm"/>
    <property type="evidence" value="ECO:0007669"/>
    <property type="project" value="TreeGrafter"/>
</dbReference>
<dbReference type="Proteomes" id="UP000198924">
    <property type="component" value="Unassembled WGS sequence"/>
</dbReference>
<dbReference type="RefSeq" id="WP_091711993.1">
    <property type="nucleotide sequence ID" value="NZ_FOSH01000004.1"/>
</dbReference>
<dbReference type="InterPro" id="IPR050325">
    <property type="entry name" value="Prot/Nucl_acid_deglycase"/>
</dbReference>
<dbReference type="FunFam" id="3.40.50.880:FF:000015">
    <property type="entry name" value="Protein DJ-1 homolog C"/>
    <property type="match status" value="1"/>
</dbReference>
<dbReference type="OrthoDB" id="9803764at2"/>
<dbReference type="PANTHER" id="PTHR48094:SF12">
    <property type="entry name" value="PARKINSON DISEASE PROTEIN 7 HOMOLOG"/>
    <property type="match status" value="1"/>
</dbReference>
<feature type="domain" description="DJ-1/PfpI" evidence="2">
    <location>
        <begin position="3"/>
        <end position="166"/>
    </location>
</feature>
<evidence type="ECO:0000313" key="3">
    <source>
        <dbReference type="EMBL" id="SFK05346.1"/>
    </source>
</evidence>
<name>A0A1I3WFW8_9GAMM</name>
<organism evidence="3 4">
    <name type="scientific">Methylophaga sulfidovorans</name>
    <dbReference type="NCBI Taxonomy" id="45496"/>
    <lineage>
        <taxon>Bacteria</taxon>
        <taxon>Pseudomonadati</taxon>
        <taxon>Pseudomonadota</taxon>
        <taxon>Gammaproteobacteria</taxon>
        <taxon>Thiotrichales</taxon>
        <taxon>Piscirickettsiaceae</taxon>
        <taxon>Methylophaga</taxon>
    </lineage>
</organism>
<evidence type="ECO:0000256" key="1">
    <source>
        <dbReference type="ARBA" id="ARBA00022737"/>
    </source>
</evidence>
<dbReference type="AlphaFoldDB" id="A0A1I3WFW8"/>
<evidence type="ECO:0000313" key="4">
    <source>
        <dbReference type="Proteomes" id="UP000198924"/>
    </source>
</evidence>
<reference evidence="4" key="1">
    <citation type="submission" date="2016-10" db="EMBL/GenBank/DDBJ databases">
        <authorList>
            <person name="Varghese N."/>
            <person name="Submissions S."/>
        </authorList>
    </citation>
    <scope>NUCLEOTIDE SEQUENCE [LARGE SCALE GENOMIC DNA]</scope>
    <source>
        <strain evidence="4">DSM 11578</strain>
    </source>
</reference>
<sequence>MSTVLVPLAEGFEEIEAVTVIDLLRRAGINVVTASLTQRHQVTGSRQIVLAADSLIDDVKEAAFDMVVLPGGQPGTNNLKQDARIKTLLQKQLNANQYIAAICAAPLVLANAKILNQHRATCYPGVLKQEDWPEISLIDQTVVIDDKIITSKGPGTAMDFALSIIEVLTSQQTRIEVENDLVRN</sequence>
<dbReference type="Pfam" id="PF01965">
    <property type="entry name" value="DJ-1_PfpI"/>
    <property type="match status" value="1"/>
</dbReference>
<dbReference type="InterPro" id="IPR006287">
    <property type="entry name" value="DJ-1"/>
</dbReference>
<evidence type="ECO:0000259" key="2">
    <source>
        <dbReference type="Pfam" id="PF01965"/>
    </source>
</evidence>
<dbReference type="InterPro" id="IPR002818">
    <property type="entry name" value="DJ-1/PfpI"/>
</dbReference>
<protein>
    <submittedName>
        <fullName evidence="3">4-methyl-5(B-hydroxyethyl)-thiazole monophosphate biosynthesis</fullName>
    </submittedName>
</protein>